<evidence type="ECO:0000256" key="11">
    <source>
        <dbReference type="ARBA" id="ARBA00023150"/>
    </source>
</evidence>
<evidence type="ECO:0000256" key="2">
    <source>
        <dbReference type="ARBA" id="ARBA00002901"/>
    </source>
</evidence>
<dbReference type="EC" id="2.10.1.1" evidence="5 13"/>
<evidence type="ECO:0000256" key="13">
    <source>
        <dbReference type="RuleBase" id="RU365090"/>
    </source>
</evidence>
<evidence type="ECO:0000256" key="8">
    <source>
        <dbReference type="ARBA" id="ARBA00022679"/>
    </source>
</evidence>
<evidence type="ECO:0000256" key="1">
    <source>
        <dbReference type="ARBA" id="ARBA00001946"/>
    </source>
</evidence>
<dbReference type="Pfam" id="PF03454">
    <property type="entry name" value="MoeA_C"/>
    <property type="match status" value="1"/>
</dbReference>
<feature type="domain" description="MoaB/Mog" evidence="14">
    <location>
        <begin position="182"/>
        <end position="320"/>
    </location>
</feature>
<dbReference type="GO" id="GO:0061599">
    <property type="term" value="F:molybdopterin molybdotransferase activity"/>
    <property type="evidence" value="ECO:0007669"/>
    <property type="project" value="UniProtKB-UniRule"/>
</dbReference>
<dbReference type="InterPro" id="IPR001453">
    <property type="entry name" value="MoaB/Mog_dom"/>
</dbReference>
<comment type="similarity">
    <text evidence="4 13">Belongs to the MoeA family.</text>
</comment>
<dbReference type="Gene3D" id="3.90.105.10">
    <property type="entry name" value="Molybdopterin biosynthesis moea protein, domain 2"/>
    <property type="match status" value="1"/>
</dbReference>
<dbReference type="InterPro" id="IPR036135">
    <property type="entry name" value="MoeA_linker/N_sf"/>
</dbReference>
<dbReference type="SUPFAM" id="SSF63882">
    <property type="entry name" value="MoeA N-terminal region -like"/>
    <property type="match status" value="1"/>
</dbReference>
<dbReference type="InterPro" id="IPR005111">
    <property type="entry name" value="MoeA_C_domain_IV"/>
</dbReference>
<keyword evidence="11 13" id="KW-0501">Molybdenum cofactor biosynthesis</keyword>
<comment type="catalytic activity">
    <reaction evidence="12">
        <text>adenylyl-molybdopterin + molybdate = Mo-molybdopterin + AMP + H(+)</text>
        <dbReference type="Rhea" id="RHEA:35047"/>
        <dbReference type="ChEBI" id="CHEBI:15378"/>
        <dbReference type="ChEBI" id="CHEBI:36264"/>
        <dbReference type="ChEBI" id="CHEBI:62727"/>
        <dbReference type="ChEBI" id="CHEBI:71302"/>
        <dbReference type="ChEBI" id="CHEBI:456215"/>
        <dbReference type="EC" id="2.10.1.1"/>
    </reaction>
</comment>
<keyword evidence="9 13" id="KW-0479">Metal-binding</keyword>
<dbReference type="InterPro" id="IPR038987">
    <property type="entry name" value="MoeA-like"/>
</dbReference>
<proteinExistence type="inferred from homology"/>
<evidence type="ECO:0000313" key="16">
    <source>
        <dbReference type="Proteomes" id="UP000216024"/>
    </source>
</evidence>
<dbReference type="PANTHER" id="PTHR10192:SF5">
    <property type="entry name" value="GEPHYRIN"/>
    <property type="match status" value="1"/>
</dbReference>
<evidence type="ECO:0000256" key="6">
    <source>
        <dbReference type="ARBA" id="ARBA00021108"/>
    </source>
</evidence>
<organism evidence="15 16">
    <name type="scientific">Anaeromicrobium sediminis</name>
    <dbReference type="NCBI Taxonomy" id="1478221"/>
    <lineage>
        <taxon>Bacteria</taxon>
        <taxon>Bacillati</taxon>
        <taxon>Bacillota</taxon>
        <taxon>Clostridia</taxon>
        <taxon>Peptostreptococcales</taxon>
        <taxon>Thermotaleaceae</taxon>
        <taxon>Anaeromicrobium</taxon>
    </lineage>
</organism>
<evidence type="ECO:0000256" key="3">
    <source>
        <dbReference type="ARBA" id="ARBA00005046"/>
    </source>
</evidence>
<evidence type="ECO:0000256" key="4">
    <source>
        <dbReference type="ARBA" id="ARBA00010763"/>
    </source>
</evidence>
<keyword evidence="7 13" id="KW-0500">Molybdenum</keyword>
<dbReference type="GO" id="GO:0006777">
    <property type="term" value="P:Mo-molybdopterin cofactor biosynthetic process"/>
    <property type="evidence" value="ECO:0007669"/>
    <property type="project" value="UniProtKB-UniRule"/>
</dbReference>
<dbReference type="InterPro" id="IPR005110">
    <property type="entry name" value="MoeA_linker/N"/>
</dbReference>
<dbReference type="GO" id="GO:0046872">
    <property type="term" value="F:metal ion binding"/>
    <property type="evidence" value="ECO:0007669"/>
    <property type="project" value="UniProtKB-UniRule"/>
</dbReference>
<dbReference type="Proteomes" id="UP000216024">
    <property type="component" value="Unassembled WGS sequence"/>
</dbReference>
<comment type="function">
    <text evidence="2 13">Catalyzes the insertion of molybdate into adenylated molybdopterin with the concomitant release of AMP.</text>
</comment>
<dbReference type="GO" id="GO:0005829">
    <property type="term" value="C:cytosol"/>
    <property type="evidence" value="ECO:0007669"/>
    <property type="project" value="TreeGrafter"/>
</dbReference>
<dbReference type="PANTHER" id="PTHR10192">
    <property type="entry name" value="MOLYBDOPTERIN BIOSYNTHESIS PROTEIN"/>
    <property type="match status" value="1"/>
</dbReference>
<dbReference type="Gene3D" id="3.40.980.10">
    <property type="entry name" value="MoaB/Mog-like domain"/>
    <property type="match status" value="1"/>
</dbReference>
<evidence type="ECO:0000256" key="12">
    <source>
        <dbReference type="ARBA" id="ARBA00047317"/>
    </source>
</evidence>
<keyword evidence="8 13" id="KW-0808">Transferase</keyword>
<dbReference type="SMART" id="SM00852">
    <property type="entry name" value="MoCF_biosynth"/>
    <property type="match status" value="1"/>
</dbReference>
<dbReference type="InterPro" id="IPR036425">
    <property type="entry name" value="MoaB/Mog-like_dom_sf"/>
</dbReference>
<evidence type="ECO:0000256" key="5">
    <source>
        <dbReference type="ARBA" id="ARBA00013269"/>
    </source>
</evidence>
<protein>
    <recommendedName>
        <fullName evidence="6 13">Molybdopterin molybdenumtransferase</fullName>
        <ecNumber evidence="5 13">2.10.1.1</ecNumber>
    </recommendedName>
</protein>
<keyword evidence="16" id="KW-1185">Reference proteome</keyword>
<gene>
    <name evidence="15" type="ORF">CCE28_20265</name>
</gene>
<dbReference type="Pfam" id="PF00994">
    <property type="entry name" value="MoCF_biosynth"/>
    <property type="match status" value="1"/>
</dbReference>
<evidence type="ECO:0000313" key="15">
    <source>
        <dbReference type="EMBL" id="PAB56812.1"/>
    </source>
</evidence>
<dbReference type="NCBIfam" id="NF045515">
    <property type="entry name" value="Glp_gephyrin"/>
    <property type="match status" value="1"/>
</dbReference>
<dbReference type="NCBIfam" id="TIGR00177">
    <property type="entry name" value="molyb_syn"/>
    <property type="match status" value="1"/>
</dbReference>
<dbReference type="SUPFAM" id="SSF63867">
    <property type="entry name" value="MoeA C-terminal domain-like"/>
    <property type="match status" value="1"/>
</dbReference>
<dbReference type="AlphaFoldDB" id="A0A267MBN8"/>
<name>A0A267MBN8_9FIRM</name>
<comment type="caution">
    <text evidence="15">The sequence shown here is derived from an EMBL/GenBank/DDBJ whole genome shotgun (WGS) entry which is preliminary data.</text>
</comment>
<dbReference type="EMBL" id="NIBG01000031">
    <property type="protein sequence ID" value="PAB56812.1"/>
    <property type="molecule type" value="Genomic_DNA"/>
</dbReference>
<dbReference type="Pfam" id="PF03453">
    <property type="entry name" value="MoeA_N"/>
    <property type="match status" value="1"/>
</dbReference>
<evidence type="ECO:0000256" key="10">
    <source>
        <dbReference type="ARBA" id="ARBA00022842"/>
    </source>
</evidence>
<dbReference type="UniPathway" id="UPA00344"/>
<dbReference type="OrthoDB" id="9804758at2"/>
<dbReference type="SUPFAM" id="SSF53218">
    <property type="entry name" value="Molybdenum cofactor biosynthesis proteins"/>
    <property type="match status" value="1"/>
</dbReference>
<reference evidence="15 16" key="1">
    <citation type="submission" date="2017-06" db="EMBL/GenBank/DDBJ databases">
        <title>Draft genome sequence of anaerobic fermentative bacterium Anaeromicrobium sediminis DY2726D isolated from West Pacific Ocean sediments.</title>
        <authorList>
            <person name="Zeng X."/>
        </authorList>
    </citation>
    <scope>NUCLEOTIDE SEQUENCE [LARGE SCALE GENOMIC DNA]</scope>
    <source>
        <strain evidence="15 16">DY2726D</strain>
    </source>
</reference>
<dbReference type="Gene3D" id="2.40.340.10">
    <property type="entry name" value="MoeA, C-terminal, domain IV"/>
    <property type="match status" value="1"/>
</dbReference>
<dbReference type="Gene3D" id="2.170.190.11">
    <property type="entry name" value="Molybdopterin biosynthesis moea protein, domain 3"/>
    <property type="match status" value="1"/>
</dbReference>
<dbReference type="FunFam" id="3.40.980.10:FF:000004">
    <property type="entry name" value="Molybdopterin molybdenumtransferase"/>
    <property type="match status" value="1"/>
</dbReference>
<accession>A0A267MBN8</accession>
<evidence type="ECO:0000259" key="14">
    <source>
        <dbReference type="SMART" id="SM00852"/>
    </source>
</evidence>
<dbReference type="FunFam" id="2.170.190.11:FF:000001">
    <property type="entry name" value="Molybdopterin molybdenumtransferase"/>
    <property type="match status" value="1"/>
</dbReference>
<comment type="pathway">
    <text evidence="3 13">Cofactor biosynthesis; molybdopterin biosynthesis.</text>
</comment>
<keyword evidence="10 13" id="KW-0460">Magnesium</keyword>
<dbReference type="CDD" id="cd00887">
    <property type="entry name" value="MoeA"/>
    <property type="match status" value="1"/>
</dbReference>
<dbReference type="InterPro" id="IPR036688">
    <property type="entry name" value="MoeA_C_domain_IV_sf"/>
</dbReference>
<comment type="cofactor">
    <cofactor evidence="1 13">
        <name>Mg(2+)</name>
        <dbReference type="ChEBI" id="CHEBI:18420"/>
    </cofactor>
</comment>
<sequence length="405" mass="44920">MLQMIKLEEGQSIISEYIKTLDEEVINLIDSHERVLAEDIYAPINQPPFHRSPLDGYALQGEDSKGATIESPVTLKVIDEIFAGEYTQKVVKKGEAVRIMTGAPIPEGADCVIRQEDTDEGESLANIYKELKAFDNYCYEGEDIKKGTLIIKKGSFLNHIKIGVLASLGIDKVKVYKRPKVGLLTTGDELIEVGQSLSTGKIYNSNLYTLSMRLKELYTEPIILNIGKDCQEEIEREIKNSLDKVDLLITTGGASVGKKDLIKIVLEKMGANILFWKIDIKPGTHVLCSELDKKLIISLSGNPAAASITFEVLVRDYISKLTNINNISLNRKTAYFNDEFNKESIRRRFLRGICTETKEKTLVDLSNGTQSSGVLSSSLNCNCLIDIPAGTKGLKKGEKVEIILL</sequence>
<evidence type="ECO:0000256" key="7">
    <source>
        <dbReference type="ARBA" id="ARBA00022505"/>
    </source>
</evidence>
<evidence type="ECO:0000256" key="9">
    <source>
        <dbReference type="ARBA" id="ARBA00022723"/>
    </source>
</evidence>